<feature type="region of interest" description="Disordered" evidence="1">
    <location>
        <begin position="1"/>
        <end position="34"/>
    </location>
</feature>
<evidence type="ECO:0008006" key="4">
    <source>
        <dbReference type="Google" id="ProtNLM"/>
    </source>
</evidence>
<evidence type="ECO:0000313" key="2">
    <source>
        <dbReference type="EMBL" id="KAJ9634684.1"/>
    </source>
</evidence>
<feature type="compositionally biased region" description="Basic residues" evidence="1">
    <location>
        <begin position="1"/>
        <end position="10"/>
    </location>
</feature>
<gene>
    <name evidence="2" type="ORF">H2204_006133</name>
</gene>
<accession>A0AA38Y450</accession>
<dbReference type="Pfam" id="PF11312">
    <property type="entry name" value="Methyltransf_34"/>
    <property type="match status" value="1"/>
</dbReference>
<feature type="region of interest" description="Disordered" evidence="1">
    <location>
        <begin position="128"/>
        <end position="152"/>
    </location>
</feature>
<keyword evidence="3" id="KW-1185">Reference proteome</keyword>
<evidence type="ECO:0000256" key="1">
    <source>
        <dbReference type="SAM" id="MobiDB-lite"/>
    </source>
</evidence>
<dbReference type="InterPro" id="IPR021463">
    <property type="entry name" value="Methyltransf_34"/>
</dbReference>
<dbReference type="Proteomes" id="UP001172681">
    <property type="component" value="Unassembled WGS sequence"/>
</dbReference>
<dbReference type="AlphaFoldDB" id="A0AA38Y450"/>
<reference evidence="2" key="1">
    <citation type="submission" date="2022-10" db="EMBL/GenBank/DDBJ databases">
        <title>Culturing micro-colonial fungi from biological soil crusts in the Mojave desert and describing Neophaeococcomyces mojavensis, and introducing the new genera and species Taxawa tesnikishii.</title>
        <authorList>
            <person name="Kurbessoian T."/>
            <person name="Stajich J.E."/>
        </authorList>
    </citation>
    <scope>NUCLEOTIDE SEQUENCE</scope>
    <source>
        <strain evidence="2">TK_35</strain>
    </source>
</reference>
<protein>
    <recommendedName>
        <fullName evidence="4">25S rRNA (Uridine(2843)-N(3))-methyltransferase</fullName>
    </recommendedName>
</protein>
<sequence>MAPPSGKKKKDSSSTKPTHISRAHVNNSIAQKRPEPAALPVELHQMILDVFRRAFFPPHDQQQVEDVKTVIQEVKGHLYQRDFVSAFAKQEYLDAYALRWSAARSLGYTDILLHRDLQPVWVITTTPSGTDPSTTTAAATTTATPRRDTEGGATKVACIGGGGGAEVAACAAAIAHYSRQSLSSGLEVHAIDVADWSGCLDKLANNLCTPPPPLSLSTYPSEGAKVAANDRPSSSSLVTSDLFSHRFSQCDILAVEEGKLREMLGSVRLCTIMFTLNELFSTSISRTTAFLLALGDIMQPGSWFLVVDSPGSYSEVKLGQGQGQTKKYPMKWLLDHALQDVAQGKWKKRVSDDSRWFRLNSSLKYPLELENMRYQIHLYQRT</sequence>
<evidence type="ECO:0000313" key="3">
    <source>
        <dbReference type="Proteomes" id="UP001172681"/>
    </source>
</evidence>
<dbReference type="EMBL" id="JAPDRN010000037">
    <property type="protein sequence ID" value="KAJ9634684.1"/>
    <property type="molecule type" value="Genomic_DNA"/>
</dbReference>
<feature type="compositionally biased region" description="Low complexity" evidence="1">
    <location>
        <begin position="128"/>
        <end position="144"/>
    </location>
</feature>
<proteinExistence type="predicted"/>
<comment type="caution">
    <text evidence="2">The sequence shown here is derived from an EMBL/GenBank/DDBJ whole genome shotgun (WGS) entry which is preliminary data.</text>
</comment>
<organism evidence="2 3">
    <name type="scientific">Knufia peltigerae</name>
    <dbReference type="NCBI Taxonomy" id="1002370"/>
    <lineage>
        <taxon>Eukaryota</taxon>
        <taxon>Fungi</taxon>
        <taxon>Dikarya</taxon>
        <taxon>Ascomycota</taxon>
        <taxon>Pezizomycotina</taxon>
        <taxon>Eurotiomycetes</taxon>
        <taxon>Chaetothyriomycetidae</taxon>
        <taxon>Chaetothyriales</taxon>
        <taxon>Trichomeriaceae</taxon>
        <taxon>Knufia</taxon>
    </lineage>
</organism>
<name>A0AA38Y450_9EURO</name>